<comment type="caution">
    <text evidence="1">The sequence shown here is derived from an EMBL/GenBank/DDBJ whole genome shotgun (WGS) entry which is preliminary data.</text>
</comment>
<dbReference type="EMBL" id="ADLV01000043">
    <property type="protein sequence ID" value="EGK00073.1"/>
    <property type="molecule type" value="Genomic_DNA"/>
</dbReference>
<proteinExistence type="predicted"/>
<dbReference type="Proteomes" id="UP000004913">
    <property type="component" value="Unassembled WGS sequence"/>
</dbReference>
<keyword evidence="2" id="KW-1185">Reference proteome</keyword>
<evidence type="ECO:0000313" key="2">
    <source>
        <dbReference type="Proteomes" id="UP000004913"/>
    </source>
</evidence>
<sequence>MKKIGFIGLLILTSISYSCNDDNKNEVVDKNINVSVFFLKENSFTENPDIGSNIYIYYGYDSMDFFGSIYKGDGKFIKNDKEYIPDQSDIVNNNGMNTIQPKYLEEMFTVVVVSNYYKDRIAMHTYSGKEYPINCKIINNP</sequence>
<name>F5J2N0_9BACT</name>
<evidence type="ECO:0000313" key="1">
    <source>
        <dbReference type="EMBL" id="EGK00073.1"/>
    </source>
</evidence>
<dbReference type="AlphaFoldDB" id="F5J2N0"/>
<dbReference type="PROSITE" id="PS51257">
    <property type="entry name" value="PROKAR_LIPOPROTEIN"/>
    <property type="match status" value="1"/>
</dbReference>
<dbReference type="RefSeq" id="WP_006801130.1">
    <property type="nucleotide sequence ID" value="NZ_GL891989.1"/>
</dbReference>
<accession>F5J2N0</accession>
<dbReference type="HOGENOM" id="CLU_1764356_0_0_10"/>
<protein>
    <submittedName>
        <fullName evidence="1">Uncharacterized protein</fullName>
    </submittedName>
</protein>
<reference evidence="1 2" key="1">
    <citation type="submission" date="2011-04" db="EMBL/GenBank/DDBJ databases">
        <title>The Genome Sequence of Dysgonomonas gadei ATCC BAA-286.</title>
        <authorList>
            <consortium name="The Broad Institute Genome Sequencing Platform"/>
            <person name="Earl A."/>
            <person name="Ward D."/>
            <person name="Feldgarden M."/>
            <person name="Gevers D."/>
            <person name="Pudlo N."/>
            <person name="Martens E."/>
            <person name="Allen-Vercoe E."/>
            <person name="Young S.K."/>
            <person name="Zeng Q."/>
            <person name="Gargeya S."/>
            <person name="Fitzgerald M."/>
            <person name="Haas B."/>
            <person name="Abouelleil A."/>
            <person name="Alvarado L."/>
            <person name="Arachchi H.M."/>
            <person name="Berlin A."/>
            <person name="Brown A."/>
            <person name="Chapman S.B."/>
            <person name="Chen Z."/>
            <person name="Dunbar C."/>
            <person name="Freedman E."/>
            <person name="Gearin G."/>
            <person name="Gellesch M."/>
            <person name="Goldberg J."/>
            <person name="Griggs A."/>
            <person name="Gujja S."/>
            <person name="Heiman D."/>
            <person name="Howarth C."/>
            <person name="Larson L."/>
            <person name="Lui A."/>
            <person name="MacDonald P.J.P."/>
            <person name="Mehta T."/>
            <person name="Montmayeur A."/>
            <person name="Murphy C."/>
            <person name="Neiman D."/>
            <person name="Pearson M."/>
            <person name="Priest M."/>
            <person name="Roberts A."/>
            <person name="Saif S."/>
            <person name="Shea T."/>
            <person name="Shenoy N."/>
            <person name="Sisk P."/>
            <person name="Stolte C."/>
            <person name="Sykes S."/>
            <person name="Yandava C."/>
            <person name="Wortman J."/>
            <person name="Nusbaum C."/>
            <person name="Birren B."/>
        </authorList>
    </citation>
    <scope>NUCLEOTIDE SEQUENCE [LARGE SCALE GENOMIC DNA]</scope>
    <source>
        <strain evidence="1 2">ATCC BAA-286</strain>
    </source>
</reference>
<organism evidence="1 2">
    <name type="scientific">Dysgonomonas gadei ATCC BAA-286</name>
    <dbReference type="NCBI Taxonomy" id="742766"/>
    <lineage>
        <taxon>Bacteria</taxon>
        <taxon>Pseudomonadati</taxon>
        <taxon>Bacteroidota</taxon>
        <taxon>Bacteroidia</taxon>
        <taxon>Bacteroidales</taxon>
        <taxon>Dysgonomonadaceae</taxon>
        <taxon>Dysgonomonas</taxon>
    </lineage>
</organism>
<dbReference type="eggNOG" id="ENOG5033JKI">
    <property type="taxonomic scope" value="Bacteria"/>
</dbReference>
<dbReference type="OrthoDB" id="1103993at2"/>
<gene>
    <name evidence="1" type="ORF">HMPREF9455_03597</name>
</gene>